<accession>A0A5E4B5D7</accession>
<keyword evidence="2" id="KW-1185">Reference proteome</keyword>
<protein>
    <submittedName>
        <fullName evidence="1">Uncharacterized protein</fullName>
    </submittedName>
</protein>
<comment type="caution">
    <text evidence="1">The sequence shown here is derived from an EMBL/GenBank/DDBJ whole genome shotgun (WGS) entry which is preliminary data.</text>
</comment>
<gene>
    <name evidence="1" type="ORF">MONAX_5E023899</name>
</gene>
<evidence type="ECO:0000313" key="2">
    <source>
        <dbReference type="Proteomes" id="UP000335636"/>
    </source>
</evidence>
<organism evidence="1 2">
    <name type="scientific">Marmota monax</name>
    <name type="common">Woodchuck</name>
    <dbReference type="NCBI Taxonomy" id="9995"/>
    <lineage>
        <taxon>Eukaryota</taxon>
        <taxon>Metazoa</taxon>
        <taxon>Chordata</taxon>
        <taxon>Craniata</taxon>
        <taxon>Vertebrata</taxon>
        <taxon>Euteleostomi</taxon>
        <taxon>Mammalia</taxon>
        <taxon>Eutheria</taxon>
        <taxon>Euarchontoglires</taxon>
        <taxon>Glires</taxon>
        <taxon>Rodentia</taxon>
        <taxon>Sciuromorpha</taxon>
        <taxon>Sciuridae</taxon>
        <taxon>Xerinae</taxon>
        <taxon>Marmotini</taxon>
        <taxon>Marmota</taxon>
    </lineage>
</organism>
<dbReference type="Proteomes" id="UP000335636">
    <property type="component" value="Unassembled WGS sequence"/>
</dbReference>
<name>A0A5E4B5D7_MARMO</name>
<reference evidence="1" key="1">
    <citation type="submission" date="2019-04" db="EMBL/GenBank/DDBJ databases">
        <authorList>
            <person name="Alioto T."/>
            <person name="Alioto T."/>
        </authorList>
    </citation>
    <scope>NUCLEOTIDE SEQUENCE [LARGE SCALE GENOMIC DNA]</scope>
</reference>
<evidence type="ECO:0000313" key="1">
    <source>
        <dbReference type="EMBL" id="VTJ64943.1"/>
    </source>
</evidence>
<dbReference type="EMBL" id="CABDUW010000288">
    <property type="protein sequence ID" value="VTJ64943.1"/>
    <property type="molecule type" value="Genomic_DNA"/>
</dbReference>
<dbReference type="AlphaFoldDB" id="A0A5E4B5D7"/>
<proteinExistence type="predicted"/>
<sequence>MPAVLHGGMIQMQDNGFVGSLQSFSQGLKPLPAGYELVGPGFSKGLGAPSSLSGCSLSYAAQPHASPLPCLPESFENEPRVLGLELFRCGEHLWRRRSLPGDTCGRGAVYLVAPVEEEQSTWWHLWRRSS</sequence>